<accession>A0A1H6Q7C7</accession>
<evidence type="ECO:0000256" key="5">
    <source>
        <dbReference type="ARBA" id="ARBA00023167"/>
    </source>
</evidence>
<keyword evidence="8" id="KW-1185">Reference proteome</keyword>
<dbReference type="GO" id="GO:0005829">
    <property type="term" value="C:cytosol"/>
    <property type="evidence" value="ECO:0007669"/>
    <property type="project" value="TreeGrafter"/>
</dbReference>
<dbReference type="Pfam" id="PF01048">
    <property type="entry name" value="PNP_UDP_1"/>
    <property type="match status" value="1"/>
</dbReference>
<dbReference type="PANTHER" id="PTHR46832:SF1">
    <property type="entry name" value="5'-METHYLTHIOADENOSINE_S-ADENOSYLHOMOCYSTEINE NUCLEOSIDASE"/>
    <property type="match status" value="1"/>
</dbReference>
<evidence type="ECO:0000256" key="3">
    <source>
        <dbReference type="ARBA" id="ARBA00022605"/>
    </source>
</evidence>
<dbReference type="InterPro" id="IPR035994">
    <property type="entry name" value="Nucleoside_phosphorylase_sf"/>
</dbReference>
<dbReference type="PANTHER" id="PTHR46832">
    <property type="entry name" value="5'-METHYLTHIOADENOSINE/S-ADENOSYLHOMOCYSTEINE NUCLEOSIDASE"/>
    <property type="match status" value="1"/>
</dbReference>
<dbReference type="GO" id="GO:0009164">
    <property type="term" value="P:nucleoside catabolic process"/>
    <property type="evidence" value="ECO:0007669"/>
    <property type="project" value="InterPro"/>
</dbReference>
<dbReference type="Gene3D" id="3.40.50.1580">
    <property type="entry name" value="Nucleoside phosphorylase domain"/>
    <property type="match status" value="1"/>
</dbReference>
<dbReference type="InterPro" id="IPR010049">
    <property type="entry name" value="MTA_SAH_Nsdase"/>
</dbReference>
<evidence type="ECO:0000256" key="2">
    <source>
        <dbReference type="ARBA" id="ARBA00011974"/>
    </source>
</evidence>
<dbReference type="GeneID" id="54119181"/>
<feature type="domain" description="Nucleoside phosphorylase" evidence="6">
    <location>
        <begin position="2"/>
        <end position="223"/>
    </location>
</feature>
<sequence>MLGIIGAMKEEVDEVVALMKVIDEKEDCGYHFYHGFLGNKETVVVQGGIGKVNATISTTILLKDYDIDHVINVGSAGGLNLEEEVGDVVIGERVSHHDFDLTSFGRAMGEVPDMPVSFLADPKMVQLAKEILEENGTHAYVGLIASGDQFVSTKKQVERIKKYFPDAMCAEMEAASIAQVCYVFKKPFIITRGLSDIFDKGENAIQFDTYLKKAAKTSAKMCYQLANKL</sequence>
<dbReference type="EMBL" id="FNYK01000001">
    <property type="protein sequence ID" value="SEI37776.1"/>
    <property type="molecule type" value="Genomic_DNA"/>
</dbReference>
<dbReference type="EC" id="3.2.2.9" evidence="2"/>
<reference evidence="8" key="1">
    <citation type="submission" date="2016-10" db="EMBL/GenBank/DDBJ databases">
        <authorList>
            <person name="Varghese N."/>
        </authorList>
    </citation>
    <scope>NUCLEOTIDE SEQUENCE [LARGE SCALE GENOMIC DNA]</scope>
    <source>
        <strain evidence="8">DSM 20406</strain>
    </source>
</reference>
<evidence type="ECO:0000313" key="7">
    <source>
        <dbReference type="EMBL" id="SEI37776.1"/>
    </source>
</evidence>
<organism evidence="7 8">
    <name type="scientific">Sharpea azabuensis</name>
    <dbReference type="NCBI Taxonomy" id="322505"/>
    <lineage>
        <taxon>Bacteria</taxon>
        <taxon>Bacillati</taxon>
        <taxon>Bacillota</taxon>
        <taxon>Erysipelotrichia</taxon>
        <taxon>Erysipelotrichales</taxon>
        <taxon>Coprobacillaceae</taxon>
        <taxon>Sharpea</taxon>
    </lineage>
</organism>
<dbReference type="Proteomes" id="UP000183028">
    <property type="component" value="Unassembled WGS sequence"/>
</dbReference>
<dbReference type="CDD" id="cd09008">
    <property type="entry name" value="MTAN"/>
    <property type="match status" value="1"/>
</dbReference>
<comment type="pathway">
    <text evidence="1">Amino-acid biosynthesis; L-methionine biosynthesis via salvage pathway; S-methyl-5-thio-alpha-D-ribose 1-phosphate from S-methyl-5'-thioadenosine (hydrolase route): step 1/2.</text>
</comment>
<dbReference type="RefSeq" id="WP_033161773.1">
    <property type="nucleotide sequence ID" value="NZ_CACVPP010000003.1"/>
</dbReference>
<dbReference type="GO" id="GO:0008930">
    <property type="term" value="F:methylthioadenosine nucleosidase activity"/>
    <property type="evidence" value="ECO:0007669"/>
    <property type="project" value="InterPro"/>
</dbReference>
<dbReference type="STRING" id="322505.SAMN04487836_101128"/>
<dbReference type="UniPathway" id="UPA00904">
    <property type="reaction ID" value="UER00871"/>
</dbReference>
<dbReference type="GO" id="GO:0019509">
    <property type="term" value="P:L-methionine salvage from methylthioadenosine"/>
    <property type="evidence" value="ECO:0007669"/>
    <property type="project" value="UniProtKB-UniPathway"/>
</dbReference>
<evidence type="ECO:0000313" key="8">
    <source>
        <dbReference type="Proteomes" id="UP000183028"/>
    </source>
</evidence>
<protein>
    <recommendedName>
        <fullName evidence="2">adenosylhomocysteine nucleosidase</fullName>
        <ecNumber evidence="2">3.2.2.9</ecNumber>
    </recommendedName>
</protein>
<dbReference type="GO" id="GO:0008782">
    <property type="term" value="F:adenosylhomocysteine nucleosidase activity"/>
    <property type="evidence" value="ECO:0007669"/>
    <property type="project" value="UniProtKB-EC"/>
</dbReference>
<dbReference type="InterPro" id="IPR000845">
    <property type="entry name" value="Nucleoside_phosphorylase_d"/>
</dbReference>
<evidence type="ECO:0000256" key="4">
    <source>
        <dbReference type="ARBA" id="ARBA00022801"/>
    </source>
</evidence>
<proteinExistence type="predicted"/>
<keyword evidence="4" id="KW-0378">Hydrolase</keyword>
<dbReference type="SUPFAM" id="SSF53167">
    <property type="entry name" value="Purine and uridine phosphorylases"/>
    <property type="match status" value="1"/>
</dbReference>
<evidence type="ECO:0000259" key="6">
    <source>
        <dbReference type="Pfam" id="PF01048"/>
    </source>
</evidence>
<name>A0A1H6Q7C7_9FIRM</name>
<dbReference type="eggNOG" id="COG0775">
    <property type="taxonomic scope" value="Bacteria"/>
</dbReference>
<keyword evidence="3" id="KW-0028">Amino-acid biosynthesis</keyword>
<keyword evidence="5" id="KW-0486">Methionine biosynthesis</keyword>
<evidence type="ECO:0000256" key="1">
    <source>
        <dbReference type="ARBA" id="ARBA00004945"/>
    </source>
</evidence>
<dbReference type="NCBIfam" id="TIGR01704">
    <property type="entry name" value="MTA_SAH-Nsdase"/>
    <property type="match status" value="1"/>
</dbReference>
<gene>
    <name evidence="7" type="ORF">SAMN04487834_100187</name>
</gene>
<dbReference type="NCBIfam" id="NF004079">
    <property type="entry name" value="PRK05584.1"/>
    <property type="match status" value="1"/>
</dbReference>
<dbReference type="OrthoDB" id="9792278at2"/>
<dbReference type="GO" id="GO:0019284">
    <property type="term" value="P:L-methionine salvage from S-adenosylmethionine"/>
    <property type="evidence" value="ECO:0007669"/>
    <property type="project" value="TreeGrafter"/>
</dbReference>
<dbReference type="AlphaFoldDB" id="A0A1H6Q7C7"/>